<dbReference type="GO" id="GO:0005524">
    <property type="term" value="F:ATP binding"/>
    <property type="evidence" value="ECO:0007669"/>
    <property type="project" value="UniProtKB-KW"/>
</dbReference>
<gene>
    <name evidence="11" type="ORF">LCMAC201_02310</name>
</gene>
<dbReference type="InterPro" id="IPR008147">
    <property type="entry name" value="Gln_synt_N"/>
</dbReference>
<comment type="catalytic activity">
    <reaction evidence="8">
        <text>L-glutamate + NH4(+) + ATP = L-glutamine + ADP + phosphate + H(+)</text>
        <dbReference type="Rhea" id="RHEA:16169"/>
        <dbReference type="ChEBI" id="CHEBI:15378"/>
        <dbReference type="ChEBI" id="CHEBI:28938"/>
        <dbReference type="ChEBI" id="CHEBI:29985"/>
        <dbReference type="ChEBI" id="CHEBI:30616"/>
        <dbReference type="ChEBI" id="CHEBI:43474"/>
        <dbReference type="ChEBI" id="CHEBI:58359"/>
        <dbReference type="ChEBI" id="CHEBI:456216"/>
        <dbReference type="EC" id="6.3.1.2"/>
    </reaction>
</comment>
<dbReference type="InterPro" id="IPR050292">
    <property type="entry name" value="Glutamine_Synthetase"/>
</dbReference>
<name>A0A481YWQ7_9VIRU</name>
<evidence type="ECO:0000256" key="4">
    <source>
        <dbReference type="ARBA" id="ARBA00022490"/>
    </source>
</evidence>
<evidence type="ECO:0000256" key="2">
    <source>
        <dbReference type="ARBA" id="ARBA00009897"/>
    </source>
</evidence>
<keyword evidence="7" id="KW-0067">ATP-binding</keyword>
<sequence>MNTIAEYIWIDGYGELRSKIKVLDSKDYSVENMPIWNFDGSATRQGTVENSEVILRPVEMYQNPFHQGGYLVMCETYTQSDKSLSAHQSNNRFRTLEYFQYSDYYQPWYGIEQEYYIIEQNSNDQYEKQQGKYYCGINIKGRAVAEAHMHACLTAGLKISGINAEVGPTQWEYQIGPVKGIEAADQLWISRYILQRIAEEHKVSVTFHPKPIGEEWPGSGCHVNFSTVQMRLPQGYQEIIRVIEKLNTTHDKYIQACGEDSQKRLTGDHTTAMLSSFSWGIGSRNTSIRIPKETFIKQCGYFEDRRPSSNMDPYTVCGLLLEAVL</sequence>
<dbReference type="InterPro" id="IPR008146">
    <property type="entry name" value="Gln_synth_cat_dom"/>
</dbReference>
<dbReference type="PANTHER" id="PTHR20852">
    <property type="entry name" value="GLUTAMINE SYNTHETASE"/>
    <property type="match status" value="1"/>
</dbReference>
<evidence type="ECO:0000256" key="6">
    <source>
        <dbReference type="ARBA" id="ARBA00022741"/>
    </source>
</evidence>
<accession>A0A481YWQ7</accession>
<dbReference type="InterPro" id="IPR036651">
    <property type="entry name" value="Gln_synt_N_sf"/>
</dbReference>
<keyword evidence="4" id="KW-0963">Cytoplasm</keyword>
<comment type="similarity">
    <text evidence="2">Belongs to the glutamine synthetase family.</text>
</comment>
<reference evidence="11" key="1">
    <citation type="journal article" date="2019" name="MBio">
        <title>Virus Genomes from Deep Sea Sediments Expand the Ocean Megavirome and Support Independent Origins of Viral Gigantism.</title>
        <authorList>
            <person name="Backstrom D."/>
            <person name="Yutin N."/>
            <person name="Jorgensen S.L."/>
            <person name="Dharamshi J."/>
            <person name="Homa F."/>
            <person name="Zaremba-Niedwiedzka K."/>
            <person name="Spang A."/>
            <person name="Wolf Y.I."/>
            <person name="Koonin E.V."/>
            <person name="Ettema T.J."/>
        </authorList>
    </citation>
    <scope>NUCLEOTIDE SEQUENCE</scope>
</reference>
<keyword evidence="5" id="KW-0436">Ligase</keyword>
<dbReference type="PROSITE" id="PS51986">
    <property type="entry name" value="GS_BETA_GRASP"/>
    <property type="match status" value="1"/>
</dbReference>
<feature type="domain" description="GS beta-grasp" evidence="9">
    <location>
        <begin position="3"/>
        <end position="81"/>
    </location>
</feature>
<comment type="subcellular location">
    <subcellularLocation>
        <location evidence="1">Cytoplasm</location>
    </subcellularLocation>
</comment>
<evidence type="ECO:0000256" key="8">
    <source>
        <dbReference type="ARBA" id="ARBA00049436"/>
    </source>
</evidence>
<dbReference type="PROSITE" id="PS00181">
    <property type="entry name" value="GLNA_ATP"/>
    <property type="match status" value="1"/>
</dbReference>
<dbReference type="InterPro" id="IPR014746">
    <property type="entry name" value="Gln_synth/guanido_kin_cat_dom"/>
</dbReference>
<dbReference type="EMBL" id="MK500348">
    <property type="protein sequence ID" value="QBK87321.1"/>
    <property type="molecule type" value="Genomic_DNA"/>
</dbReference>
<dbReference type="SUPFAM" id="SSF54368">
    <property type="entry name" value="Glutamine synthetase, N-terminal domain"/>
    <property type="match status" value="1"/>
</dbReference>
<dbReference type="Gene3D" id="3.10.20.70">
    <property type="entry name" value="Glutamine synthetase, N-terminal domain"/>
    <property type="match status" value="1"/>
</dbReference>
<dbReference type="GO" id="GO:0006542">
    <property type="term" value="P:glutamine biosynthetic process"/>
    <property type="evidence" value="ECO:0007669"/>
    <property type="project" value="InterPro"/>
</dbReference>
<evidence type="ECO:0000259" key="10">
    <source>
        <dbReference type="PROSITE" id="PS51987"/>
    </source>
</evidence>
<dbReference type="InterPro" id="IPR027303">
    <property type="entry name" value="Gln_synth_gly_rich_site"/>
</dbReference>
<dbReference type="Pfam" id="PF00120">
    <property type="entry name" value="Gln-synt_C"/>
    <property type="match status" value="1"/>
</dbReference>
<dbReference type="FunFam" id="3.30.590.10:FF:000011">
    <property type="entry name" value="Glutamine synthetase"/>
    <property type="match status" value="1"/>
</dbReference>
<evidence type="ECO:0000256" key="7">
    <source>
        <dbReference type="ARBA" id="ARBA00022840"/>
    </source>
</evidence>
<dbReference type="SMART" id="SM01230">
    <property type="entry name" value="Gln-synt_C"/>
    <property type="match status" value="1"/>
</dbReference>
<evidence type="ECO:0000259" key="9">
    <source>
        <dbReference type="PROSITE" id="PS51986"/>
    </source>
</evidence>
<evidence type="ECO:0000256" key="3">
    <source>
        <dbReference type="ARBA" id="ARBA00012937"/>
    </source>
</evidence>
<dbReference type="SUPFAM" id="SSF55931">
    <property type="entry name" value="Glutamine synthetase/guanido kinase"/>
    <property type="match status" value="1"/>
</dbReference>
<dbReference type="PANTHER" id="PTHR20852:SF57">
    <property type="entry name" value="GLUTAMINE SYNTHETASE 2 CYTOPLASMIC"/>
    <property type="match status" value="1"/>
</dbReference>
<keyword evidence="6" id="KW-0547">Nucleotide-binding</keyword>
<organism evidence="11">
    <name type="scientific">Marseillevirus LCMAC201</name>
    <dbReference type="NCBI Taxonomy" id="2506605"/>
    <lineage>
        <taxon>Viruses</taxon>
        <taxon>Varidnaviria</taxon>
        <taxon>Bamfordvirae</taxon>
        <taxon>Nucleocytoviricota</taxon>
        <taxon>Megaviricetes</taxon>
        <taxon>Pimascovirales</taxon>
        <taxon>Pimascovirales incertae sedis</taxon>
        <taxon>Marseilleviridae</taxon>
    </lineage>
</organism>
<dbReference type="EC" id="6.3.1.2" evidence="3"/>
<evidence type="ECO:0000313" key="11">
    <source>
        <dbReference type="EMBL" id="QBK87321.1"/>
    </source>
</evidence>
<evidence type="ECO:0000256" key="1">
    <source>
        <dbReference type="ARBA" id="ARBA00004496"/>
    </source>
</evidence>
<feature type="domain" description="GS catalytic" evidence="10">
    <location>
        <begin position="88"/>
        <end position="325"/>
    </location>
</feature>
<protein>
    <recommendedName>
        <fullName evidence="3">glutamine synthetase</fullName>
        <ecNumber evidence="3">6.3.1.2</ecNumber>
    </recommendedName>
</protein>
<proteinExistence type="inferred from homology"/>
<dbReference type="PROSITE" id="PS51987">
    <property type="entry name" value="GS_CATALYTIC"/>
    <property type="match status" value="1"/>
</dbReference>
<dbReference type="GO" id="GO:0004356">
    <property type="term" value="F:glutamine synthetase activity"/>
    <property type="evidence" value="ECO:0007669"/>
    <property type="project" value="UniProtKB-EC"/>
</dbReference>
<dbReference type="Gene3D" id="3.30.590.10">
    <property type="entry name" value="Glutamine synthetase/guanido kinase, catalytic domain"/>
    <property type="match status" value="1"/>
</dbReference>
<evidence type="ECO:0000256" key="5">
    <source>
        <dbReference type="ARBA" id="ARBA00022598"/>
    </source>
</evidence>